<evidence type="ECO:0000256" key="2">
    <source>
        <dbReference type="ARBA" id="ARBA00004236"/>
    </source>
</evidence>
<keyword evidence="11" id="KW-0472">Membrane</keyword>
<accession>A0A4Q2R9R3</accession>
<evidence type="ECO:0000256" key="5">
    <source>
        <dbReference type="ARBA" id="ARBA00022553"/>
    </source>
</evidence>
<comment type="catalytic activity">
    <reaction evidence="1">
        <text>ATP + protein L-histidine = ADP + protein N-phospho-L-histidine.</text>
        <dbReference type="EC" id="2.7.13.3"/>
    </reaction>
</comment>
<dbReference type="Gene3D" id="1.10.287.130">
    <property type="match status" value="1"/>
</dbReference>
<dbReference type="Pfam" id="PF00512">
    <property type="entry name" value="HisKA"/>
    <property type="match status" value="1"/>
</dbReference>
<keyword evidence="9" id="KW-0067">ATP-binding</keyword>
<dbReference type="Pfam" id="PF08448">
    <property type="entry name" value="PAS_4"/>
    <property type="match status" value="1"/>
</dbReference>
<dbReference type="GO" id="GO:0016036">
    <property type="term" value="P:cellular response to phosphate starvation"/>
    <property type="evidence" value="ECO:0007669"/>
    <property type="project" value="TreeGrafter"/>
</dbReference>
<keyword evidence="8 13" id="KW-0418">Kinase</keyword>
<keyword evidence="10" id="KW-0902">Two-component regulatory system</keyword>
<gene>
    <name evidence="13" type="ORF">D3272_20430</name>
</gene>
<evidence type="ECO:0000256" key="6">
    <source>
        <dbReference type="ARBA" id="ARBA00022679"/>
    </source>
</evidence>
<evidence type="ECO:0000256" key="7">
    <source>
        <dbReference type="ARBA" id="ARBA00022741"/>
    </source>
</evidence>
<dbReference type="FunFam" id="1.10.287.130:FF:000008">
    <property type="entry name" value="Two-component sensor histidine kinase"/>
    <property type="match status" value="1"/>
</dbReference>
<proteinExistence type="predicted"/>
<reference evidence="13 14" key="1">
    <citation type="submission" date="2018-09" db="EMBL/GenBank/DDBJ databases">
        <authorList>
            <person name="Grouzdev D.S."/>
            <person name="Krutkina M.S."/>
        </authorList>
    </citation>
    <scope>NUCLEOTIDE SEQUENCE [LARGE SCALE GENOMIC DNA]</scope>
    <source>
        <strain evidence="13 14">RmlP001</strain>
    </source>
</reference>
<dbReference type="SMART" id="SM00388">
    <property type="entry name" value="HisKA"/>
    <property type="match status" value="1"/>
</dbReference>
<dbReference type="Gene3D" id="3.30.450.20">
    <property type="entry name" value="PAS domain"/>
    <property type="match status" value="1"/>
</dbReference>
<evidence type="ECO:0000256" key="8">
    <source>
        <dbReference type="ARBA" id="ARBA00022777"/>
    </source>
</evidence>
<dbReference type="GO" id="GO:0000155">
    <property type="term" value="F:phosphorelay sensor kinase activity"/>
    <property type="evidence" value="ECO:0007669"/>
    <property type="project" value="InterPro"/>
</dbReference>
<dbReference type="PRINTS" id="PR00344">
    <property type="entry name" value="BCTRLSENSOR"/>
</dbReference>
<dbReference type="InterPro" id="IPR036097">
    <property type="entry name" value="HisK_dim/P_sf"/>
</dbReference>
<dbReference type="InterPro" id="IPR004358">
    <property type="entry name" value="Sig_transdc_His_kin-like_C"/>
</dbReference>
<dbReference type="PANTHER" id="PTHR45453:SF1">
    <property type="entry name" value="PHOSPHATE REGULON SENSOR PROTEIN PHOR"/>
    <property type="match status" value="1"/>
</dbReference>
<dbReference type="Pfam" id="PF02518">
    <property type="entry name" value="HATPase_c"/>
    <property type="match status" value="1"/>
</dbReference>
<comment type="subcellular location">
    <subcellularLocation>
        <location evidence="2">Cell membrane</location>
    </subcellularLocation>
</comment>
<dbReference type="SUPFAM" id="SSF47384">
    <property type="entry name" value="Homodimeric domain of signal transducing histidine kinase"/>
    <property type="match status" value="1"/>
</dbReference>
<dbReference type="InterPro" id="IPR003661">
    <property type="entry name" value="HisK_dim/P_dom"/>
</dbReference>
<dbReference type="PROSITE" id="PS50109">
    <property type="entry name" value="HIS_KIN"/>
    <property type="match status" value="1"/>
</dbReference>
<dbReference type="GO" id="GO:0005524">
    <property type="term" value="F:ATP binding"/>
    <property type="evidence" value="ECO:0007669"/>
    <property type="project" value="UniProtKB-KW"/>
</dbReference>
<dbReference type="FunFam" id="3.30.565.10:FF:000006">
    <property type="entry name" value="Sensor histidine kinase WalK"/>
    <property type="match status" value="1"/>
</dbReference>
<dbReference type="PANTHER" id="PTHR45453">
    <property type="entry name" value="PHOSPHATE REGULON SENSOR PROTEIN PHOR"/>
    <property type="match status" value="1"/>
</dbReference>
<evidence type="ECO:0000313" key="13">
    <source>
        <dbReference type="EMBL" id="RYB02531.1"/>
    </source>
</evidence>
<dbReference type="CDD" id="cd00082">
    <property type="entry name" value="HisKA"/>
    <property type="match status" value="1"/>
</dbReference>
<feature type="domain" description="Histidine kinase" evidence="12">
    <location>
        <begin position="129"/>
        <end position="346"/>
    </location>
</feature>
<dbReference type="OrthoDB" id="9813151at2"/>
<dbReference type="EC" id="2.7.13.3" evidence="3"/>
<name>A0A4Q2R9R3_9HYPH</name>
<dbReference type="InterPro" id="IPR036890">
    <property type="entry name" value="HATPase_C_sf"/>
</dbReference>
<dbReference type="InterPro" id="IPR013656">
    <property type="entry name" value="PAS_4"/>
</dbReference>
<dbReference type="SUPFAM" id="SSF55874">
    <property type="entry name" value="ATPase domain of HSP90 chaperone/DNA topoisomerase II/histidine kinase"/>
    <property type="match status" value="1"/>
</dbReference>
<reference evidence="13 14" key="2">
    <citation type="submission" date="2019-02" db="EMBL/GenBank/DDBJ databases">
        <title>'Lichenibacterium ramalinii' gen. nov. sp. nov., 'Lichenibacterium minor' gen. nov. sp. nov.</title>
        <authorList>
            <person name="Pankratov T."/>
        </authorList>
    </citation>
    <scope>NUCLEOTIDE SEQUENCE [LARGE SCALE GENOMIC DNA]</scope>
    <source>
        <strain evidence="13 14">RmlP001</strain>
    </source>
</reference>
<dbReference type="InterPro" id="IPR003594">
    <property type="entry name" value="HATPase_dom"/>
</dbReference>
<keyword evidence="6" id="KW-0808">Transferase</keyword>
<dbReference type="GO" id="GO:0005886">
    <property type="term" value="C:plasma membrane"/>
    <property type="evidence" value="ECO:0007669"/>
    <property type="project" value="UniProtKB-SubCell"/>
</dbReference>
<dbReference type="AlphaFoldDB" id="A0A4Q2R9R3"/>
<keyword evidence="4" id="KW-1003">Cell membrane</keyword>
<organism evidence="13 14">
    <name type="scientific">Lichenibacterium ramalinae</name>
    <dbReference type="NCBI Taxonomy" id="2316527"/>
    <lineage>
        <taxon>Bacteria</taxon>
        <taxon>Pseudomonadati</taxon>
        <taxon>Pseudomonadota</taxon>
        <taxon>Alphaproteobacteria</taxon>
        <taxon>Hyphomicrobiales</taxon>
        <taxon>Lichenihabitantaceae</taxon>
        <taxon>Lichenibacterium</taxon>
    </lineage>
</organism>
<dbReference type="Proteomes" id="UP000289411">
    <property type="component" value="Unassembled WGS sequence"/>
</dbReference>
<evidence type="ECO:0000256" key="9">
    <source>
        <dbReference type="ARBA" id="ARBA00022840"/>
    </source>
</evidence>
<evidence type="ECO:0000259" key="12">
    <source>
        <dbReference type="PROSITE" id="PS50109"/>
    </source>
</evidence>
<evidence type="ECO:0000256" key="3">
    <source>
        <dbReference type="ARBA" id="ARBA00012438"/>
    </source>
</evidence>
<dbReference type="InterPro" id="IPR050351">
    <property type="entry name" value="BphY/WalK/GraS-like"/>
</dbReference>
<dbReference type="EMBL" id="QYBC01000019">
    <property type="protein sequence ID" value="RYB02531.1"/>
    <property type="molecule type" value="Genomic_DNA"/>
</dbReference>
<evidence type="ECO:0000256" key="10">
    <source>
        <dbReference type="ARBA" id="ARBA00023012"/>
    </source>
</evidence>
<comment type="caution">
    <text evidence="13">The sequence shown here is derived from an EMBL/GenBank/DDBJ whole genome shotgun (WGS) entry which is preliminary data.</text>
</comment>
<evidence type="ECO:0000313" key="14">
    <source>
        <dbReference type="Proteomes" id="UP000289411"/>
    </source>
</evidence>
<keyword evidence="5" id="KW-0597">Phosphoprotein</keyword>
<dbReference type="RefSeq" id="WP_129221066.1">
    <property type="nucleotide sequence ID" value="NZ_QYBC01000019.1"/>
</dbReference>
<sequence length="346" mass="37512">MLDVNTASTTALIAAMIEAMPEPVLAVAGDGRVMAANRHAKGVLPALRIGGNLALALRDPDILDAVDRVYVSGHTEQVSWRDRVPVERVFDVTVAPLDRPGEDRALVLTLRDLTEALRVERMRADFVANASHELRTPLASLLGFVETLQGPARDDARARERFLSIMADQARRMARLIDDLLSLSRIEQNLHLRPDKPIDLALTVRHVAETLAPLASESGVTLAVDAPVPVIVAGERDEILRVVENLVENAIKYGAAPGRVEIGVGAQRRIGVLKVRDFGAGIAPEHLPRLTERFYRIDAGQSRAKGGTGLGLAIVKHIVARHRGRLTIDSDLGHGTLITVTIPLKT</sequence>
<keyword evidence="7" id="KW-0547">Nucleotide-binding</keyword>
<evidence type="ECO:0000256" key="11">
    <source>
        <dbReference type="ARBA" id="ARBA00023136"/>
    </source>
</evidence>
<dbReference type="GO" id="GO:0004721">
    <property type="term" value="F:phosphoprotein phosphatase activity"/>
    <property type="evidence" value="ECO:0007669"/>
    <property type="project" value="TreeGrafter"/>
</dbReference>
<evidence type="ECO:0000256" key="4">
    <source>
        <dbReference type="ARBA" id="ARBA00022475"/>
    </source>
</evidence>
<dbReference type="SMART" id="SM00387">
    <property type="entry name" value="HATPase_c"/>
    <property type="match status" value="1"/>
</dbReference>
<dbReference type="Gene3D" id="3.30.565.10">
    <property type="entry name" value="Histidine kinase-like ATPase, C-terminal domain"/>
    <property type="match status" value="1"/>
</dbReference>
<keyword evidence="14" id="KW-1185">Reference proteome</keyword>
<dbReference type="InterPro" id="IPR005467">
    <property type="entry name" value="His_kinase_dom"/>
</dbReference>
<evidence type="ECO:0000256" key="1">
    <source>
        <dbReference type="ARBA" id="ARBA00000085"/>
    </source>
</evidence>
<protein>
    <recommendedName>
        <fullName evidence="3">histidine kinase</fullName>
        <ecNumber evidence="3">2.7.13.3</ecNumber>
    </recommendedName>
</protein>